<protein>
    <recommendedName>
        <fullName evidence="3">Enoyl reductase (ER) domain-containing protein</fullName>
    </recommendedName>
</protein>
<keyword evidence="5" id="KW-1185">Reference proteome</keyword>
<comment type="caution">
    <text evidence="4">The sequence shown here is derived from an EMBL/GenBank/DDBJ whole genome shotgun (WGS) entry which is preliminary data.</text>
</comment>
<dbReference type="Pfam" id="PF08240">
    <property type="entry name" value="ADH_N"/>
    <property type="match status" value="1"/>
</dbReference>
<dbReference type="InterPro" id="IPR036291">
    <property type="entry name" value="NAD(P)-bd_dom_sf"/>
</dbReference>
<evidence type="ECO:0000313" key="5">
    <source>
        <dbReference type="Proteomes" id="UP001358417"/>
    </source>
</evidence>
<dbReference type="AlphaFoldDB" id="A0AAV9NPX3"/>
<name>A0AAV9NPX3_9EURO</name>
<gene>
    <name evidence="4" type="ORF">LTR84_000060</name>
</gene>
<dbReference type="InterPro" id="IPR013154">
    <property type="entry name" value="ADH-like_N"/>
</dbReference>
<dbReference type="GO" id="GO:0016651">
    <property type="term" value="F:oxidoreductase activity, acting on NAD(P)H"/>
    <property type="evidence" value="ECO:0007669"/>
    <property type="project" value="InterPro"/>
</dbReference>
<evidence type="ECO:0000256" key="2">
    <source>
        <dbReference type="ARBA" id="ARBA00023002"/>
    </source>
</evidence>
<evidence type="ECO:0000259" key="3">
    <source>
        <dbReference type="SMART" id="SM00829"/>
    </source>
</evidence>
<feature type="domain" description="Enoyl reductase (ER)" evidence="3">
    <location>
        <begin position="16"/>
        <end position="328"/>
    </location>
</feature>
<keyword evidence="2" id="KW-0560">Oxidoreductase</keyword>
<organism evidence="4 5">
    <name type="scientific">Exophiala bonariae</name>
    <dbReference type="NCBI Taxonomy" id="1690606"/>
    <lineage>
        <taxon>Eukaryota</taxon>
        <taxon>Fungi</taxon>
        <taxon>Dikarya</taxon>
        <taxon>Ascomycota</taxon>
        <taxon>Pezizomycotina</taxon>
        <taxon>Eurotiomycetes</taxon>
        <taxon>Chaetothyriomycetidae</taxon>
        <taxon>Chaetothyriales</taxon>
        <taxon>Herpotrichiellaceae</taxon>
        <taxon>Exophiala</taxon>
    </lineage>
</organism>
<dbReference type="InterPro" id="IPR020843">
    <property type="entry name" value="ER"/>
</dbReference>
<dbReference type="Gene3D" id="3.90.180.10">
    <property type="entry name" value="Medium-chain alcohol dehydrogenases, catalytic domain"/>
    <property type="match status" value="1"/>
</dbReference>
<reference evidence="4 5" key="1">
    <citation type="submission" date="2023-08" db="EMBL/GenBank/DDBJ databases">
        <title>Black Yeasts Isolated from many extreme environments.</title>
        <authorList>
            <person name="Coleine C."/>
            <person name="Stajich J.E."/>
            <person name="Selbmann L."/>
        </authorList>
    </citation>
    <scope>NUCLEOTIDE SEQUENCE [LARGE SCALE GENOMIC DNA]</scope>
    <source>
        <strain evidence="4 5">CCFEE 5792</strain>
    </source>
</reference>
<evidence type="ECO:0000313" key="4">
    <source>
        <dbReference type="EMBL" id="KAK5064227.1"/>
    </source>
</evidence>
<dbReference type="GeneID" id="89968282"/>
<dbReference type="EMBL" id="JAVRRD010000001">
    <property type="protein sequence ID" value="KAK5064227.1"/>
    <property type="molecule type" value="Genomic_DNA"/>
</dbReference>
<comment type="similarity">
    <text evidence="1">Belongs to the zinc-containing alcohol dehydrogenase family.</text>
</comment>
<dbReference type="InterPro" id="IPR011032">
    <property type="entry name" value="GroES-like_sf"/>
</dbReference>
<dbReference type="SMART" id="SM00829">
    <property type="entry name" value="PKS_ER"/>
    <property type="match status" value="1"/>
</dbReference>
<dbReference type="RefSeq" id="XP_064711551.1">
    <property type="nucleotide sequence ID" value="XM_064843691.1"/>
</dbReference>
<dbReference type="SUPFAM" id="SSF50129">
    <property type="entry name" value="GroES-like"/>
    <property type="match status" value="1"/>
</dbReference>
<accession>A0AAV9NPX3</accession>
<dbReference type="PANTHER" id="PTHR45348">
    <property type="entry name" value="HYPOTHETICAL OXIDOREDUCTASE (EUROFUNG)"/>
    <property type="match status" value="1"/>
</dbReference>
<proteinExistence type="inferred from homology"/>
<dbReference type="CDD" id="cd08249">
    <property type="entry name" value="enoyl_reductase_like"/>
    <property type="match status" value="1"/>
</dbReference>
<dbReference type="Gene3D" id="3.40.50.720">
    <property type="entry name" value="NAD(P)-binding Rossmann-like Domain"/>
    <property type="match status" value="1"/>
</dbReference>
<evidence type="ECO:0000256" key="1">
    <source>
        <dbReference type="ARBA" id="ARBA00008072"/>
    </source>
</evidence>
<dbReference type="InterPro" id="IPR047122">
    <property type="entry name" value="Trans-enoyl_RdTase-like"/>
</dbReference>
<dbReference type="PANTHER" id="PTHR45348:SF2">
    <property type="entry name" value="ZINC-TYPE ALCOHOL DEHYDROGENASE-LIKE PROTEIN C2E1P3.01"/>
    <property type="match status" value="1"/>
</dbReference>
<sequence length="353" mass="37485">MAVPSTQRALLITEIGQPLTIVTDRPIPQPGPNQIQIKVSIAGPNPHDQLSRDIGLFVEDAIPAAITNDVVGTVTALGSNVTTFSIGDQVFGQSSFEKDSPQNGSQEYCVLDSAFTAKIPAGVSADEAATLPVNASTSAISLFDGANLAIPAPWTPAATTFDYAAQSLLIIGGGTSCGKFGVQLAALAGIGTIVVVGGPEAELRSYGATHVLSRHLTYEDTLAQIRAIVHDDLLYAYDTANPPEGQILAINALSSSARGRFARLLPIGPVDESKIDAGVKEVGFELCDVHGSCHGHGELTAGFWERLPGWLSEGKIRPGRFEIDDGGLDADRWNKLLDRYRDYEPVIKTHFHF</sequence>
<dbReference type="SUPFAM" id="SSF51735">
    <property type="entry name" value="NAD(P)-binding Rossmann-fold domains"/>
    <property type="match status" value="1"/>
</dbReference>
<dbReference type="Proteomes" id="UP001358417">
    <property type="component" value="Unassembled WGS sequence"/>
</dbReference>